<keyword evidence="1" id="KW-0472">Membrane</keyword>
<dbReference type="Proteomes" id="UP001365542">
    <property type="component" value="Unassembled WGS sequence"/>
</dbReference>
<keyword evidence="1" id="KW-0812">Transmembrane</keyword>
<dbReference type="Gene3D" id="3.40.50.1240">
    <property type="entry name" value="Phosphoglycerate mutase-like"/>
    <property type="match status" value="1"/>
</dbReference>
<sequence length="571" mass="62246">MKVSSIITSAGLLGAAYAQSTESPVLATNGTVLAVFVYHNNCERTSLWLPDGTQGGQFGMPGAYQCFNDGVFYFNKYLREASDLKIYGTSQIYNADYVDAETPDVSISSQSAMAFLQGIFPPVDLVSTVTSSDGESLLDADNSTFMNGPLQGYQYAPVVTYRSSDPQSIWIAGNLQQCDNQKNSMNLYFGSDDYRAVFQEAQPFYNSLYEEYFKGVFDLNLMVFFNAYVLYDYVYQNRLAGNETLLKMSDEDFQQLRVYANHLEFNMYANTTTSADPNWKQADPTQNLREMGGRLLAGKIARTFRDTLASGGWQNKLNVIVGNFDLMLSWFSLANLPSRSQDFYGLPDLGASMVFELYTDDPTLSVDGKIDPESIKVAFGFRNGTSTNDTLTYWPLFNDQPQGDPVSMVLNNFLTHLDSIAIDNVGQWCSLCNSQEVAFCSTAAASPNGAPTPSPSSSNSQAVSSGSHGMSPAVGGVIGAIIALAIVGIVIAVGVCCFGFGVTRGRRRSSALGSFSLRQPKEKVTSDIELPLSPTAAPMAGYPDEQEFEYNTVSTVVASPLASPEEAHFKN</sequence>
<gene>
    <name evidence="3" type="ORF">TWF694_007224</name>
</gene>
<name>A0AAV9XH85_9PEZI</name>
<reference evidence="3 4" key="1">
    <citation type="submission" date="2019-10" db="EMBL/GenBank/DDBJ databases">
        <authorList>
            <person name="Palmer J.M."/>
        </authorList>
    </citation>
    <scope>NUCLEOTIDE SEQUENCE [LARGE SCALE GENOMIC DNA]</scope>
    <source>
        <strain evidence="3 4">TWF694</strain>
    </source>
</reference>
<evidence type="ECO:0000256" key="2">
    <source>
        <dbReference type="SAM" id="SignalP"/>
    </source>
</evidence>
<evidence type="ECO:0000313" key="4">
    <source>
        <dbReference type="Proteomes" id="UP001365542"/>
    </source>
</evidence>
<accession>A0AAV9XH85</accession>
<dbReference type="SUPFAM" id="SSF53254">
    <property type="entry name" value="Phosphoglycerate mutase-like"/>
    <property type="match status" value="1"/>
</dbReference>
<keyword evidence="2" id="KW-0732">Signal</keyword>
<feature type="chain" id="PRO_5043754389" description="Histidine acid phosphatase" evidence="2">
    <location>
        <begin position="19"/>
        <end position="571"/>
    </location>
</feature>
<protein>
    <recommendedName>
        <fullName evidence="5">Histidine acid phosphatase</fullName>
    </recommendedName>
</protein>
<dbReference type="AlphaFoldDB" id="A0AAV9XH85"/>
<dbReference type="EMBL" id="JAVHJO010000003">
    <property type="protein sequence ID" value="KAK6541412.1"/>
    <property type="molecule type" value="Genomic_DNA"/>
</dbReference>
<feature type="signal peptide" evidence="2">
    <location>
        <begin position="1"/>
        <end position="18"/>
    </location>
</feature>
<comment type="caution">
    <text evidence="3">The sequence shown here is derived from an EMBL/GenBank/DDBJ whole genome shotgun (WGS) entry which is preliminary data.</text>
</comment>
<keyword evidence="1" id="KW-1133">Transmembrane helix</keyword>
<organism evidence="3 4">
    <name type="scientific">Orbilia ellipsospora</name>
    <dbReference type="NCBI Taxonomy" id="2528407"/>
    <lineage>
        <taxon>Eukaryota</taxon>
        <taxon>Fungi</taxon>
        <taxon>Dikarya</taxon>
        <taxon>Ascomycota</taxon>
        <taxon>Pezizomycotina</taxon>
        <taxon>Orbiliomycetes</taxon>
        <taxon>Orbiliales</taxon>
        <taxon>Orbiliaceae</taxon>
        <taxon>Orbilia</taxon>
    </lineage>
</organism>
<evidence type="ECO:0000313" key="3">
    <source>
        <dbReference type="EMBL" id="KAK6541412.1"/>
    </source>
</evidence>
<feature type="transmembrane region" description="Helical" evidence="1">
    <location>
        <begin position="477"/>
        <end position="502"/>
    </location>
</feature>
<dbReference type="InterPro" id="IPR029033">
    <property type="entry name" value="His_PPase_superfam"/>
</dbReference>
<evidence type="ECO:0008006" key="5">
    <source>
        <dbReference type="Google" id="ProtNLM"/>
    </source>
</evidence>
<proteinExistence type="predicted"/>
<evidence type="ECO:0000256" key="1">
    <source>
        <dbReference type="SAM" id="Phobius"/>
    </source>
</evidence>
<keyword evidence="4" id="KW-1185">Reference proteome</keyword>